<evidence type="ECO:0000256" key="4">
    <source>
        <dbReference type="ARBA" id="ARBA00022490"/>
    </source>
</evidence>
<keyword evidence="4" id="KW-0963">Cytoplasm</keyword>
<accession>A0AAX6GAN0</accession>
<proteinExistence type="inferred from homology"/>
<feature type="region of interest" description="Disordered" evidence="9">
    <location>
        <begin position="41"/>
        <end position="61"/>
    </location>
</feature>
<evidence type="ECO:0000256" key="5">
    <source>
        <dbReference type="ARBA" id="ARBA00023016"/>
    </source>
</evidence>
<dbReference type="GO" id="GO:0042803">
    <property type="term" value="F:protein homodimerization activity"/>
    <property type="evidence" value="ECO:0007669"/>
    <property type="project" value="InterPro"/>
</dbReference>
<dbReference type="InterPro" id="IPR000740">
    <property type="entry name" value="GrpE"/>
</dbReference>
<dbReference type="PROSITE" id="PS01071">
    <property type="entry name" value="GRPE"/>
    <property type="match status" value="1"/>
</dbReference>
<dbReference type="Pfam" id="PF01025">
    <property type="entry name" value="GrpE"/>
    <property type="match status" value="1"/>
</dbReference>
<evidence type="ECO:0000313" key="11">
    <source>
        <dbReference type="Proteomes" id="UP001140949"/>
    </source>
</evidence>
<reference evidence="10" key="2">
    <citation type="submission" date="2023-04" db="EMBL/GenBank/DDBJ databases">
        <authorList>
            <person name="Bruccoleri R.E."/>
            <person name="Oakeley E.J."/>
            <person name="Faust A.-M."/>
            <person name="Dessus-Babus S."/>
            <person name="Altorfer M."/>
            <person name="Burckhardt D."/>
            <person name="Oertli M."/>
            <person name="Naumann U."/>
            <person name="Petersen F."/>
            <person name="Wong J."/>
        </authorList>
    </citation>
    <scope>NUCLEOTIDE SEQUENCE</scope>
    <source>
        <strain evidence="10">GSM-AAB239-AS_SAM_17_03QT</strain>
        <tissue evidence="10">Leaf</tissue>
    </source>
</reference>
<dbReference type="GO" id="GO:0051082">
    <property type="term" value="F:unfolded protein binding"/>
    <property type="evidence" value="ECO:0007669"/>
    <property type="project" value="TreeGrafter"/>
</dbReference>
<dbReference type="GO" id="GO:0051087">
    <property type="term" value="F:protein-folding chaperone binding"/>
    <property type="evidence" value="ECO:0007669"/>
    <property type="project" value="InterPro"/>
</dbReference>
<dbReference type="PRINTS" id="PR00773">
    <property type="entry name" value="GRPEPROTEIN"/>
</dbReference>
<evidence type="ECO:0000256" key="1">
    <source>
        <dbReference type="ARBA" id="ARBA00004496"/>
    </source>
</evidence>
<evidence type="ECO:0000256" key="6">
    <source>
        <dbReference type="ARBA" id="ARBA00023186"/>
    </source>
</evidence>
<dbReference type="EMBL" id="JANAVB010021597">
    <property type="protein sequence ID" value="KAJ6825712.1"/>
    <property type="molecule type" value="Genomic_DNA"/>
</dbReference>
<dbReference type="GO" id="GO:0005759">
    <property type="term" value="C:mitochondrial matrix"/>
    <property type="evidence" value="ECO:0007669"/>
    <property type="project" value="UniProtKB-SubCell"/>
</dbReference>
<dbReference type="AlphaFoldDB" id="A0AAX6GAN0"/>
<feature type="region of interest" description="Disordered" evidence="9">
    <location>
        <begin position="269"/>
        <end position="307"/>
    </location>
</feature>
<comment type="subcellular location">
    <subcellularLocation>
        <location evidence="1">Cytoplasm</location>
    </subcellularLocation>
    <subcellularLocation>
        <location evidence="7">Mitochondrion matrix</location>
    </subcellularLocation>
</comment>
<dbReference type="SUPFAM" id="SSF58014">
    <property type="entry name" value="Coiled-coil domain of nucleotide exchange factor GrpE"/>
    <property type="match status" value="1"/>
</dbReference>
<dbReference type="Proteomes" id="UP001140949">
    <property type="component" value="Unassembled WGS sequence"/>
</dbReference>
<protein>
    <recommendedName>
        <fullName evidence="7">GrpE protein homolog</fullName>
    </recommendedName>
</protein>
<sequence>MAASLSNHFLSFSPPLLLPPPSKTLTLKSLAFPFRRVAGGKSLSTHLSPRPSAAPLRVGTDPKIVNGDEQTQALESEADKKDIPTMKELILAYRKAVADGDEKVMPEIEAAICLMENEKENLSLTIAELTAEITSSREKVLRTKADIENYRKRTEKDRVSFTSNVQGEVIESLLPIVDSFERAKQQLKPETEKERKIDTSYQSIYKQFVEIMRSLRVSVVGTVGKPFDPSIHEAVAREDSHQFKEGIVTHELRRGFVLGDRLLRPASVKVSIGPGPGKAPPSTDTSTVQPGAAAEHLQDATPAPSSS</sequence>
<dbReference type="Gene3D" id="3.90.20.20">
    <property type="match status" value="1"/>
</dbReference>
<gene>
    <name evidence="10" type="ORF">M6B38_377730</name>
</gene>
<dbReference type="HAMAP" id="MF_01151">
    <property type="entry name" value="GrpE"/>
    <property type="match status" value="1"/>
</dbReference>
<name>A0AAX6GAN0_IRIPA</name>
<evidence type="ECO:0000256" key="7">
    <source>
        <dbReference type="RuleBase" id="RU000640"/>
    </source>
</evidence>
<evidence type="ECO:0000256" key="9">
    <source>
        <dbReference type="SAM" id="MobiDB-lite"/>
    </source>
</evidence>
<dbReference type="InterPro" id="IPR013805">
    <property type="entry name" value="GrpE_CC"/>
</dbReference>
<dbReference type="SUPFAM" id="SSF51064">
    <property type="entry name" value="Head domain of nucleotide exchange factor GrpE"/>
    <property type="match status" value="1"/>
</dbReference>
<comment type="similarity">
    <text evidence="2 8">Belongs to the GrpE family.</text>
</comment>
<dbReference type="NCBIfam" id="NF010741">
    <property type="entry name" value="PRK14143.1"/>
    <property type="match status" value="1"/>
</dbReference>
<dbReference type="GO" id="GO:0006457">
    <property type="term" value="P:protein folding"/>
    <property type="evidence" value="ECO:0007669"/>
    <property type="project" value="InterPro"/>
</dbReference>
<evidence type="ECO:0000256" key="3">
    <source>
        <dbReference type="ARBA" id="ARBA00011738"/>
    </source>
</evidence>
<dbReference type="FunFam" id="2.30.22.10:FF:000001">
    <property type="entry name" value="Protein GrpE"/>
    <property type="match status" value="1"/>
</dbReference>
<dbReference type="CDD" id="cd00446">
    <property type="entry name" value="GrpE"/>
    <property type="match status" value="1"/>
</dbReference>
<organism evidence="10 11">
    <name type="scientific">Iris pallida</name>
    <name type="common">Sweet iris</name>
    <dbReference type="NCBI Taxonomy" id="29817"/>
    <lineage>
        <taxon>Eukaryota</taxon>
        <taxon>Viridiplantae</taxon>
        <taxon>Streptophyta</taxon>
        <taxon>Embryophyta</taxon>
        <taxon>Tracheophyta</taxon>
        <taxon>Spermatophyta</taxon>
        <taxon>Magnoliopsida</taxon>
        <taxon>Liliopsida</taxon>
        <taxon>Asparagales</taxon>
        <taxon>Iridaceae</taxon>
        <taxon>Iridoideae</taxon>
        <taxon>Irideae</taxon>
        <taxon>Iris</taxon>
    </lineage>
</organism>
<keyword evidence="6 7" id="KW-0143">Chaperone</keyword>
<evidence type="ECO:0000256" key="8">
    <source>
        <dbReference type="RuleBase" id="RU004478"/>
    </source>
</evidence>
<keyword evidence="5" id="KW-0346">Stress response</keyword>
<comment type="subunit">
    <text evidence="3">Homodimer.</text>
</comment>
<dbReference type="GO" id="GO:0009507">
    <property type="term" value="C:chloroplast"/>
    <property type="evidence" value="ECO:0007669"/>
    <property type="project" value="TreeGrafter"/>
</dbReference>
<comment type="caution">
    <text evidence="10">The sequence shown here is derived from an EMBL/GenBank/DDBJ whole genome shotgun (WGS) entry which is preliminary data.</text>
</comment>
<keyword evidence="7" id="KW-0496">Mitochondrion</keyword>
<evidence type="ECO:0000313" key="10">
    <source>
        <dbReference type="EMBL" id="KAJ6825712.1"/>
    </source>
</evidence>
<comment type="function">
    <text evidence="7">Essential component of the PAM complex, a complex required for the translocation of transit peptide-containing proteins from the inner membrane into the mitochondrial matrix in an ATP-dependent manner.</text>
</comment>
<dbReference type="InterPro" id="IPR009012">
    <property type="entry name" value="GrpE_head"/>
</dbReference>
<dbReference type="GO" id="GO:0000774">
    <property type="term" value="F:adenyl-nucleotide exchange factor activity"/>
    <property type="evidence" value="ECO:0007669"/>
    <property type="project" value="InterPro"/>
</dbReference>
<evidence type="ECO:0000256" key="2">
    <source>
        <dbReference type="ARBA" id="ARBA00009054"/>
    </source>
</evidence>
<dbReference type="PANTHER" id="PTHR21237">
    <property type="entry name" value="GRPE PROTEIN"/>
    <property type="match status" value="1"/>
</dbReference>
<dbReference type="Gene3D" id="2.30.22.10">
    <property type="entry name" value="Head domain of nucleotide exchange factor GrpE"/>
    <property type="match status" value="1"/>
</dbReference>
<reference evidence="10" key="1">
    <citation type="journal article" date="2023" name="GigaByte">
        <title>Genome assembly of the bearded iris, Iris pallida Lam.</title>
        <authorList>
            <person name="Bruccoleri R.E."/>
            <person name="Oakeley E.J."/>
            <person name="Faust A.M.E."/>
            <person name="Altorfer M."/>
            <person name="Dessus-Babus S."/>
            <person name="Burckhardt D."/>
            <person name="Oertli M."/>
            <person name="Naumann U."/>
            <person name="Petersen F."/>
            <person name="Wong J."/>
        </authorList>
    </citation>
    <scope>NUCLEOTIDE SEQUENCE</scope>
    <source>
        <strain evidence="10">GSM-AAB239-AS_SAM_17_03QT</strain>
    </source>
</reference>
<keyword evidence="11" id="KW-1185">Reference proteome</keyword>
<dbReference type="PANTHER" id="PTHR21237:SF40">
    <property type="entry name" value="CELL CYCLE AND APOPTOSIS REGULATOR PROTEIN 2"/>
    <property type="match status" value="1"/>
</dbReference>